<dbReference type="Proteomes" id="UP000315295">
    <property type="component" value="Unassembled WGS sequence"/>
</dbReference>
<accession>A0A540K332</accession>
<dbReference type="EMBL" id="VIEB01012025">
    <property type="protein sequence ID" value="TQD68676.1"/>
    <property type="molecule type" value="Genomic_DNA"/>
</dbReference>
<name>A0A540K332_MALBA</name>
<dbReference type="AlphaFoldDB" id="A0A540K332"/>
<gene>
    <name evidence="1" type="ORF">C1H46_045791</name>
</gene>
<reference evidence="1 2" key="1">
    <citation type="journal article" date="2019" name="G3 (Bethesda)">
        <title>Sequencing of a Wild Apple (Malus baccata) Genome Unravels the Differences Between Cultivated and Wild Apple Species Regarding Disease Resistance and Cold Tolerance.</title>
        <authorList>
            <person name="Chen X."/>
        </authorList>
    </citation>
    <scope>NUCLEOTIDE SEQUENCE [LARGE SCALE GENOMIC DNA]</scope>
    <source>
        <strain evidence="2">cv. Shandingzi</strain>
        <tissue evidence="1">Leaves</tissue>
    </source>
</reference>
<keyword evidence="2" id="KW-1185">Reference proteome</keyword>
<protein>
    <submittedName>
        <fullName evidence="1">Uncharacterized protein</fullName>
    </submittedName>
</protein>
<sequence length="68" mass="7455">MKIFRVFVGDVAIDLTQKSHGVKRGLTATLDADILARGLGLSSSVNVISEKPRVHRAWLKLEIAAIRD</sequence>
<evidence type="ECO:0000313" key="2">
    <source>
        <dbReference type="Proteomes" id="UP000315295"/>
    </source>
</evidence>
<organism evidence="1 2">
    <name type="scientific">Malus baccata</name>
    <name type="common">Siberian crab apple</name>
    <name type="synonym">Pyrus baccata</name>
    <dbReference type="NCBI Taxonomy" id="106549"/>
    <lineage>
        <taxon>Eukaryota</taxon>
        <taxon>Viridiplantae</taxon>
        <taxon>Streptophyta</taxon>
        <taxon>Embryophyta</taxon>
        <taxon>Tracheophyta</taxon>
        <taxon>Spermatophyta</taxon>
        <taxon>Magnoliopsida</taxon>
        <taxon>eudicotyledons</taxon>
        <taxon>Gunneridae</taxon>
        <taxon>Pentapetalae</taxon>
        <taxon>rosids</taxon>
        <taxon>fabids</taxon>
        <taxon>Rosales</taxon>
        <taxon>Rosaceae</taxon>
        <taxon>Amygdaloideae</taxon>
        <taxon>Maleae</taxon>
        <taxon>Malus</taxon>
    </lineage>
</organism>
<proteinExistence type="predicted"/>
<evidence type="ECO:0000313" key="1">
    <source>
        <dbReference type="EMBL" id="TQD68676.1"/>
    </source>
</evidence>
<comment type="caution">
    <text evidence="1">The sequence shown here is derived from an EMBL/GenBank/DDBJ whole genome shotgun (WGS) entry which is preliminary data.</text>
</comment>